<dbReference type="AlphaFoldDB" id="A0A0L7K5B9"/>
<dbReference type="KEGG" id="pfh:PFHG_00007"/>
<reference evidence="2" key="2">
    <citation type="submission" date="2006-03" db="EMBL/GenBank/DDBJ databases">
        <title>The genome sequence of the Plasmodium falciparum HB3.</title>
        <authorList>
            <consortium name="The Broad Institute Genome Sequencing Platform"/>
            <person name="Birren B."/>
            <person name="Lander E."/>
            <person name="Galagan J."/>
            <person name="Nusbaum C."/>
            <person name="Devon K."/>
            <person name="Henn M."/>
            <person name="Jaffe D."/>
            <person name="Butler J."/>
            <person name="Alvarez P."/>
            <person name="Gnerre S."/>
            <person name="Grabherr M."/>
            <person name="Kleber M."/>
            <person name="Mauceli E."/>
            <person name="Brockman W."/>
            <person name="MacCallum I.A."/>
            <person name="Rounsley S."/>
            <person name="Young S."/>
            <person name="LaButti K."/>
            <person name="Pushparaj V."/>
            <person name="DeCaprio D."/>
            <person name="Crawford M."/>
            <person name="Koehrsen M."/>
            <person name="Engels R."/>
            <person name="Montgomery P."/>
            <person name="Pearson M."/>
            <person name="Howarth C."/>
            <person name="Larson L."/>
            <person name="Luoma S."/>
            <person name="White J."/>
            <person name="Kodira C."/>
            <person name="Zeng Q."/>
            <person name="Oleary S."/>
            <person name="Yandava C."/>
            <person name="Alvarado L."/>
            <person name="Wirth D."/>
            <person name="Volkman S."/>
            <person name="Hartl D."/>
        </authorList>
    </citation>
    <scope>NUCLEOTIDE SEQUENCE [LARGE SCALE GENOMIC DNA]</scope>
</reference>
<organism evidence="1 2">
    <name type="scientific">Plasmodium falciparum (isolate HB3)</name>
    <dbReference type="NCBI Taxonomy" id="137071"/>
    <lineage>
        <taxon>Eukaryota</taxon>
        <taxon>Sar</taxon>
        <taxon>Alveolata</taxon>
        <taxon>Apicomplexa</taxon>
        <taxon>Aconoidasida</taxon>
        <taxon>Haemosporida</taxon>
        <taxon>Plasmodiidae</taxon>
        <taxon>Plasmodium</taxon>
        <taxon>Plasmodium (Laverania)</taxon>
    </lineage>
</organism>
<sequence length="65" mass="7693">MIEKKNSIIYIHPNYFFTYGYATFLNYMSICDNIIKQVPYNLSITKSADVCSHLDCDYFTKSNYK</sequence>
<evidence type="ECO:0000313" key="1">
    <source>
        <dbReference type="EMBL" id="KOB58265.1"/>
    </source>
</evidence>
<accession>A0A0L7K5B9</accession>
<dbReference type="Proteomes" id="UP000054289">
    <property type="component" value="Unassembled WGS sequence"/>
</dbReference>
<proteinExistence type="predicted"/>
<protein>
    <submittedName>
        <fullName evidence="1">Uncharacterized protein</fullName>
    </submittedName>
</protein>
<name>A0A0L7K5B9_PLAFX</name>
<gene>
    <name evidence="1" type="ORF">PFHG_00007</name>
</gene>
<reference evidence="1 2" key="1">
    <citation type="submission" date="2006-03" db="EMBL/GenBank/DDBJ databases">
        <title>Annotation of Plasmodium falciparum HB3.</title>
        <authorList>
            <consortium name="The Broad Institute Genome Sequencing Platform"/>
            <person name="Volkman S.K."/>
            <person name="Neafsey D.E."/>
            <person name="Dash A.P."/>
            <person name="Chitnis C.E."/>
            <person name="Hartl D.L."/>
            <person name="Young S.K."/>
            <person name="Zeng Q."/>
            <person name="Koehrsen M."/>
            <person name="Alvarado L."/>
            <person name="Berlin A."/>
            <person name="Borenstein D."/>
            <person name="Chapman S.B."/>
            <person name="Chen Z."/>
            <person name="Engels R."/>
            <person name="Freedman E."/>
            <person name="Gellesch M."/>
            <person name="Goldberg J."/>
            <person name="Griggs A."/>
            <person name="Gujja S."/>
            <person name="Heilman E.R."/>
            <person name="Heiman D.I."/>
            <person name="Howarth C."/>
            <person name="Jen D."/>
            <person name="Larson L."/>
            <person name="Mehta T."/>
            <person name="Neiman D."/>
            <person name="Park D."/>
            <person name="Pearson M."/>
            <person name="Roberts A."/>
            <person name="Saif S."/>
            <person name="Shea T."/>
            <person name="Shenoy N."/>
            <person name="Sisk P."/>
            <person name="Stolte C."/>
            <person name="Sykes S."/>
            <person name="Walk T."/>
            <person name="White J."/>
            <person name="Yandava C."/>
            <person name="Haas B."/>
            <person name="Henn M.R."/>
            <person name="Nusbaum C."/>
            <person name="Birren B."/>
        </authorList>
    </citation>
    <scope>NUCLEOTIDE SEQUENCE [LARGE SCALE GENOMIC DNA]</scope>
    <source>
        <strain evidence="1">HB3</strain>
    </source>
</reference>
<dbReference type="EMBL" id="CH671918">
    <property type="protein sequence ID" value="KOB58265.1"/>
    <property type="molecule type" value="Genomic_DNA"/>
</dbReference>
<dbReference type="OrthoDB" id="368565at2759"/>
<evidence type="ECO:0000313" key="2">
    <source>
        <dbReference type="Proteomes" id="UP000054289"/>
    </source>
</evidence>